<gene>
    <name evidence="1" type="ORF">H1B27_39765</name>
    <name evidence="2" type="ORF">H1B27_39775</name>
</gene>
<dbReference type="EMBL" id="JACEGD010000128">
    <property type="protein sequence ID" value="MBH5392333.1"/>
    <property type="molecule type" value="Genomic_DNA"/>
</dbReference>
<evidence type="ECO:0000313" key="1">
    <source>
        <dbReference type="EMBL" id="MBH5392333.1"/>
    </source>
</evidence>
<evidence type="ECO:0000313" key="3">
    <source>
        <dbReference type="Proteomes" id="UP001194539"/>
    </source>
</evidence>
<comment type="caution">
    <text evidence="2">The sequence shown here is derived from an EMBL/GenBank/DDBJ whole genome shotgun (WGS) entry which is preliminary data.</text>
</comment>
<feature type="non-terminal residue" evidence="2">
    <location>
        <position position="62"/>
    </location>
</feature>
<reference evidence="2 3" key="1">
    <citation type="submission" date="2020-07" db="EMBL/GenBank/DDBJ databases">
        <title>Bradyrhizobium diversity isolated from nodules of indigenous legumes of Western Australia.</title>
        <authorList>
            <person name="Klepa M.S."/>
        </authorList>
    </citation>
    <scope>NUCLEOTIDE SEQUENCE [LARGE SCALE GENOMIC DNA]</scope>
    <source>
        <strain evidence="2 3">CNPSo 4019</strain>
    </source>
</reference>
<accession>A0ABS0PG89</accession>
<evidence type="ECO:0000313" key="2">
    <source>
        <dbReference type="EMBL" id="MBH5392335.1"/>
    </source>
</evidence>
<sequence>MKLYVGLDVGLEETSLCIVDGEGLTIREVKVMTDPAAIRSAVEGYADRLERVGVEASSLGIW</sequence>
<name>A0ABS0PG89_9BRAD</name>
<protein>
    <submittedName>
        <fullName evidence="2">IS110 family transposase</fullName>
    </submittedName>
</protein>
<organism evidence="2 3">
    <name type="scientific">Bradyrhizobium diversitatis</name>
    <dbReference type="NCBI Taxonomy" id="2755406"/>
    <lineage>
        <taxon>Bacteria</taxon>
        <taxon>Pseudomonadati</taxon>
        <taxon>Pseudomonadota</taxon>
        <taxon>Alphaproteobacteria</taxon>
        <taxon>Hyphomicrobiales</taxon>
        <taxon>Nitrobacteraceae</taxon>
        <taxon>Bradyrhizobium</taxon>
    </lineage>
</organism>
<dbReference type="EMBL" id="JACEGD010000129">
    <property type="protein sequence ID" value="MBH5392335.1"/>
    <property type="molecule type" value="Genomic_DNA"/>
</dbReference>
<keyword evidence="3" id="KW-1185">Reference proteome</keyword>
<proteinExistence type="predicted"/>
<dbReference type="Proteomes" id="UP001194539">
    <property type="component" value="Unassembled WGS sequence"/>
</dbReference>